<evidence type="ECO:0000313" key="3">
    <source>
        <dbReference type="Proteomes" id="UP001176941"/>
    </source>
</evidence>
<keyword evidence="3" id="KW-1185">Reference proteome</keyword>
<feature type="compositionally biased region" description="Low complexity" evidence="1">
    <location>
        <begin position="58"/>
        <end position="74"/>
    </location>
</feature>
<name>A0ABN8Y6R9_RANTA</name>
<organism evidence="2 3">
    <name type="scientific">Rangifer tarandus platyrhynchus</name>
    <name type="common">Svalbard reindeer</name>
    <dbReference type="NCBI Taxonomy" id="3082113"/>
    <lineage>
        <taxon>Eukaryota</taxon>
        <taxon>Metazoa</taxon>
        <taxon>Chordata</taxon>
        <taxon>Craniata</taxon>
        <taxon>Vertebrata</taxon>
        <taxon>Euteleostomi</taxon>
        <taxon>Mammalia</taxon>
        <taxon>Eutheria</taxon>
        <taxon>Laurasiatheria</taxon>
        <taxon>Artiodactyla</taxon>
        <taxon>Ruminantia</taxon>
        <taxon>Pecora</taxon>
        <taxon>Cervidae</taxon>
        <taxon>Odocoileinae</taxon>
        <taxon>Rangifer</taxon>
    </lineage>
</organism>
<feature type="compositionally biased region" description="Basic residues" evidence="1">
    <location>
        <begin position="157"/>
        <end position="168"/>
    </location>
</feature>
<dbReference type="Proteomes" id="UP001176941">
    <property type="component" value="Chromosome 12"/>
</dbReference>
<evidence type="ECO:0000256" key="1">
    <source>
        <dbReference type="SAM" id="MobiDB-lite"/>
    </source>
</evidence>
<reference evidence="2" key="1">
    <citation type="submission" date="2023-04" db="EMBL/GenBank/DDBJ databases">
        <authorList>
            <consortium name="ELIXIR-Norway"/>
        </authorList>
    </citation>
    <scope>NUCLEOTIDE SEQUENCE [LARGE SCALE GENOMIC DNA]</scope>
</reference>
<protein>
    <submittedName>
        <fullName evidence="2">Uncharacterized protein</fullName>
    </submittedName>
</protein>
<feature type="region of interest" description="Disordered" evidence="1">
    <location>
        <begin position="58"/>
        <end position="77"/>
    </location>
</feature>
<evidence type="ECO:0000313" key="2">
    <source>
        <dbReference type="EMBL" id="CAI9155504.1"/>
    </source>
</evidence>
<proteinExistence type="predicted"/>
<sequence length="295" mass="31259">MMPEPSILLHPGALIRCPHFWPFAAEATGQAGLPAASPPPMSVAPTNELLGKFPSLWGRPPASARPPGGARPSRWLTGAGRRCTHLVGRWSYGGGGGGGGVAVLRARFKAQPSDGGGHTRDADRPPQPGPGGCRVSAARRRVAAARDSGRPRAGGGAKRRLHDARRRPRCDSGDPRAAGYRLSPHLLDLAPQCPEPLAVLLLYLESFGQNVALRPRGCPRPWTSEPRGGLKSSGDRRAYLRCDLSGQRAHPSCRVLAGVPGQVAKEVVEALKGKCSRFCCLSTWVRAESGKPGIR</sequence>
<accession>A0ABN8Y6R9</accession>
<feature type="region of interest" description="Disordered" evidence="1">
    <location>
        <begin position="111"/>
        <end position="176"/>
    </location>
</feature>
<gene>
    <name evidence="2" type="ORF">MRATA1EN1_LOCUS4466</name>
</gene>
<dbReference type="EMBL" id="OX459948">
    <property type="protein sequence ID" value="CAI9155504.1"/>
    <property type="molecule type" value="Genomic_DNA"/>
</dbReference>